<evidence type="ECO:0000259" key="2">
    <source>
        <dbReference type="PROSITE" id="PS51253"/>
    </source>
</evidence>
<dbReference type="EMBL" id="KV441417">
    <property type="protein sequence ID" value="PQM43555.1"/>
    <property type="molecule type" value="Genomic_DNA"/>
</dbReference>
<dbReference type="PANTHER" id="PTHR19303:SF73">
    <property type="entry name" value="PROTEIN PDC2"/>
    <property type="match status" value="1"/>
</dbReference>
<dbReference type="SUPFAM" id="SSF46689">
    <property type="entry name" value="Homeodomain-like"/>
    <property type="match status" value="2"/>
</dbReference>
<dbReference type="Gene3D" id="1.10.10.60">
    <property type="entry name" value="Homeodomain-like"/>
    <property type="match status" value="2"/>
</dbReference>
<organism evidence="3">
    <name type="scientific">Pseudogymnoascus destructans</name>
    <dbReference type="NCBI Taxonomy" id="655981"/>
    <lineage>
        <taxon>Eukaryota</taxon>
        <taxon>Fungi</taxon>
        <taxon>Dikarya</taxon>
        <taxon>Ascomycota</taxon>
        <taxon>Pezizomycotina</taxon>
        <taxon>Leotiomycetes</taxon>
        <taxon>Thelebolales</taxon>
        <taxon>Thelebolaceae</taxon>
        <taxon>Pseudogymnoascus</taxon>
    </lineage>
</organism>
<sequence length="238" mass="27355">MPPTRLHTMKTEQRRALRSWYSQQNPRPTQKACIEWFLQTYNHRLTQSTVSDSLSSRFASLDSPTSSISPTTQRRKAAAWPELEAALFDWQKRIDESGGITTGDILQEKAKQIWQLLPQYKEKPIPNFSIGWLDNFKKRYQIKSHIRHGEAGSVCSTTEDEMKAIQTLAGDFKEEDIYNMDETGLYWRMTPSRGLSSQVRPGLKKDKTRITVVVCTNATGSDRFRPWFIGKAKAPRAL</sequence>
<keyword evidence="1" id="KW-0238">DNA-binding</keyword>
<accession>A0A2P6FGP5</accession>
<dbReference type="GeneID" id="36292712"/>
<dbReference type="Pfam" id="PF03221">
    <property type="entry name" value="HTH_Tnp_Tc5"/>
    <property type="match status" value="1"/>
</dbReference>
<dbReference type="InterPro" id="IPR006600">
    <property type="entry name" value="HTH_CenpB_DNA-bd_dom"/>
</dbReference>
<dbReference type="Proteomes" id="UP000077154">
    <property type="component" value="Unassembled WGS sequence"/>
</dbReference>
<dbReference type="PANTHER" id="PTHR19303">
    <property type="entry name" value="TRANSPOSON"/>
    <property type="match status" value="1"/>
</dbReference>
<proteinExistence type="predicted"/>
<evidence type="ECO:0000313" key="3">
    <source>
        <dbReference type="EMBL" id="PQM43555.1"/>
    </source>
</evidence>
<gene>
    <name evidence="3" type="ORF">VC83_09682</name>
</gene>
<dbReference type="Pfam" id="PF18107">
    <property type="entry name" value="HTH_ABP1_N"/>
    <property type="match status" value="1"/>
</dbReference>
<dbReference type="AlphaFoldDB" id="A0A2P6FGP5"/>
<dbReference type="GO" id="GO:0005634">
    <property type="term" value="C:nucleus"/>
    <property type="evidence" value="ECO:0007669"/>
    <property type="project" value="TreeGrafter"/>
</dbReference>
<dbReference type="RefSeq" id="XP_024328863.1">
    <property type="nucleotide sequence ID" value="XM_024473095.1"/>
</dbReference>
<reference evidence="3" key="1">
    <citation type="submission" date="2016-03" db="EMBL/GenBank/DDBJ databases">
        <title>Updated assembly of Pseudogymnoascus destructans, the fungus causing white-nose syndrome of bats.</title>
        <authorList>
            <person name="Palmer J.M."/>
            <person name="Drees K.P."/>
            <person name="Foster J.T."/>
            <person name="Lindner D.L."/>
        </authorList>
    </citation>
    <scope>NUCLEOTIDE SEQUENCE [LARGE SCALE GENOMIC DNA]</scope>
    <source>
        <strain evidence="3">20631-21</strain>
    </source>
</reference>
<dbReference type="OrthoDB" id="125347at2759"/>
<dbReference type="PROSITE" id="PS51253">
    <property type="entry name" value="HTH_CENPB"/>
    <property type="match status" value="1"/>
</dbReference>
<dbReference type="InterPro" id="IPR009057">
    <property type="entry name" value="Homeodomain-like_sf"/>
</dbReference>
<name>A0A2P6FGP5_9PEZI</name>
<dbReference type="InterPro" id="IPR041188">
    <property type="entry name" value="HTH_ABP1_N"/>
</dbReference>
<dbReference type="InterPro" id="IPR050863">
    <property type="entry name" value="CenT-Element_Derived"/>
</dbReference>
<dbReference type="InterPro" id="IPR004875">
    <property type="entry name" value="DDE_SF_endonuclease_dom"/>
</dbReference>
<protein>
    <recommendedName>
        <fullName evidence="2">HTH CENPB-type domain-containing protein</fullName>
    </recommendedName>
</protein>
<evidence type="ECO:0000256" key="1">
    <source>
        <dbReference type="ARBA" id="ARBA00023125"/>
    </source>
</evidence>
<dbReference type="SMART" id="SM00674">
    <property type="entry name" value="CENPB"/>
    <property type="match status" value="1"/>
</dbReference>
<dbReference type="VEuPathDB" id="FungiDB:GMDG_08810"/>
<dbReference type="GO" id="GO:0003677">
    <property type="term" value="F:DNA binding"/>
    <property type="evidence" value="ECO:0007669"/>
    <property type="project" value="UniProtKB-KW"/>
</dbReference>
<feature type="domain" description="HTH CENPB-type" evidence="2">
    <location>
        <begin position="71"/>
        <end position="146"/>
    </location>
</feature>
<dbReference type="Pfam" id="PF03184">
    <property type="entry name" value="DDE_1"/>
    <property type="match status" value="1"/>
</dbReference>